<keyword evidence="3" id="KW-1185">Reference proteome</keyword>
<feature type="compositionally biased region" description="Polar residues" evidence="1">
    <location>
        <begin position="36"/>
        <end position="55"/>
    </location>
</feature>
<evidence type="ECO:0000313" key="3">
    <source>
        <dbReference type="Proteomes" id="UP001295444"/>
    </source>
</evidence>
<dbReference type="EMBL" id="OW240923">
    <property type="protein sequence ID" value="CAH2325909.1"/>
    <property type="molecule type" value="Genomic_DNA"/>
</dbReference>
<evidence type="ECO:0000313" key="2">
    <source>
        <dbReference type="EMBL" id="CAH2325909.1"/>
    </source>
</evidence>
<accession>A0AAD1WX75</accession>
<dbReference type="Proteomes" id="UP001295444">
    <property type="component" value="Chromosome 12"/>
</dbReference>
<protein>
    <submittedName>
        <fullName evidence="2">Uncharacterized protein</fullName>
    </submittedName>
</protein>
<reference evidence="2" key="1">
    <citation type="submission" date="2022-03" db="EMBL/GenBank/DDBJ databases">
        <authorList>
            <person name="Alioto T."/>
            <person name="Alioto T."/>
            <person name="Gomez Garrido J."/>
        </authorList>
    </citation>
    <scope>NUCLEOTIDE SEQUENCE</scope>
</reference>
<sequence length="99" mass="10994">MDTIKQYSSPEAHRVQSSSYPARPTAHVDSAAVWTAHSSSELGTHQEESLYSQPYTEGEDREPVEPWALDPDDGINGQFLQAPLKPQAEDKWSLDPTTP</sequence>
<feature type="region of interest" description="Disordered" evidence="1">
    <location>
        <begin position="1"/>
        <end position="99"/>
    </location>
</feature>
<gene>
    <name evidence="2" type="ORF">PECUL_23A020846</name>
</gene>
<dbReference type="AlphaFoldDB" id="A0AAD1WX75"/>
<feature type="compositionally biased region" description="Polar residues" evidence="1">
    <location>
        <begin position="1"/>
        <end position="20"/>
    </location>
</feature>
<organism evidence="2 3">
    <name type="scientific">Pelobates cultripes</name>
    <name type="common">Western spadefoot toad</name>
    <dbReference type="NCBI Taxonomy" id="61616"/>
    <lineage>
        <taxon>Eukaryota</taxon>
        <taxon>Metazoa</taxon>
        <taxon>Chordata</taxon>
        <taxon>Craniata</taxon>
        <taxon>Vertebrata</taxon>
        <taxon>Euteleostomi</taxon>
        <taxon>Amphibia</taxon>
        <taxon>Batrachia</taxon>
        <taxon>Anura</taxon>
        <taxon>Pelobatoidea</taxon>
        <taxon>Pelobatidae</taxon>
        <taxon>Pelobates</taxon>
    </lineage>
</organism>
<evidence type="ECO:0000256" key="1">
    <source>
        <dbReference type="SAM" id="MobiDB-lite"/>
    </source>
</evidence>
<name>A0AAD1WX75_PELCU</name>
<proteinExistence type="predicted"/>